<comment type="caution">
    <text evidence="1">The sequence shown here is derived from an EMBL/GenBank/DDBJ whole genome shotgun (WGS) entry which is preliminary data.</text>
</comment>
<name>A0A0C1HBT5_9BACT</name>
<evidence type="ECO:0000313" key="2">
    <source>
        <dbReference type="Proteomes" id="UP000031465"/>
    </source>
</evidence>
<proteinExistence type="predicted"/>
<evidence type="ECO:0000313" key="1">
    <source>
        <dbReference type="EMBL" id="KIC72263.1"/>
    </source>
</evidence>
<gene>
    <name evidence="1" type="ORF">DB44_CM00030</name>
</gene>
<organism evidence="1 2">
    <name type="scientific">Candidatus Protochlamydia amoebophila</name>
    <dbReference type="NCBI Taxonomy" id="362787"/>
    <lineage>
        <taxon>Bacteria</taxon>
        <taxon>Pseudomonadati</taxon>
        <taxon>Chlamydiota</taxon>
        <taxon>Chlamydiia</taxon>
        <taxon>Parachlamydiales</taxon>
        <taxon>Parachlamydiaceae</taxon>
        <taxon>Candidatus Protochlamydia</taxon>
    </lineage>
</organism>
<protein>
    <recommendedName>
        <fullName evidence="3">Transposase</fullName>
    </recommendedName>
</protein>
<dbReference type="Proteomes" id="UP000031465">
    <property type="component" value="Unassembled WGS sequence"/>
</dbReference>
<reference evidence="1 2" key="1">
    <citation type="journal article" date="2014" name="Mol. Biol. Evol.">
        <title>Massive expansion of Ubiquitination-related gene families within the Chlamydiae.</title>
        <authorList>
            <person name="Domman D."/>
            <person name="Collingro A."/>
            <person name="Lagkouvardos I."/>
            <person name="Gehre L."/>
            <person name="Weinmaier T."/>
            <person name="Rattei T."/>
            <person name="Subtil A."/>
            <person name="Horn M."/>
        </authorList>
    </citation>
    <scope>NUCLEOTIDE SEQUENCE [LARGE SCALE GENOMIC DNA]</scope>
    <source>
        <strain evidence="1 2">EI2</strain>
    </source>
</reference>
<accession>A0A0C1HBT5</accession>
<evidence type="ECO:0008006" key="3">
    <source>
        <dbReference type="Google" id="ProtNLM"/>
    </source>
</evidence>
<dbReference type="EMBL" id="JSAN01000059">
    <property type="protein sequence ID" value="KIC72263.1"/>
    <property type="molecule type" value="Genomic_DNA"/>
</dbReference>
<dbReference type="AlphaFoldDB" id="A0A0C1HBT5"/>
<sequence length="67" mass="8019">MPWIQHQAVSKQSGETSDIEKFILLLRHRYARFVRKTLSFSQKLTNHIKLIKYFICDYNRRLGALPI</sequence>